<evidence type="ECO:0000313" key="3">
    <source>
        <dbReference type="Proteomes" id="UP000236724"/>
    </source>
</evidence>
<evidence type="ECO:0000256" key="1">
    <source>
        <dbReference type="SAM" id="Phobius"/>
    </source>
</evidence>
<protein>
    <submittedName>
        <fullName evidence="2">Uncharacterized protein</fullName>
    </submittedName>
</protein>
<dbReference type="Proteomes" id="UP000236724">
    <property type="component" value="Unassembled WGS sequence"/>
</dbReference>
<name>A0A1H6FFD6_9GAMM</name>
<feature type="transmembrane region" description="Helical" evidence="1">
    <location>
        <begin position="12"/>
        <end position="33"/>
    </location>
</feature>
<feature type="transmembrane region" description="Helical" evidence="1">
    <location>
        <begin position="39"/>
        <end position="63"/>
    </location>
</feature>
<keyword evidence="3" id="KW-1185">Reference proteome</keyword>
<dbReference type="AlphaFoldDB" id="A0A1H6FFD6"/>
<dbReference type="EMBL" id="FMSV02000556">
    <property type="protein sequence ID" value="SEH08737.1"/>
    <property type="molecule type" value="Genomic_DNA"/>
</dbReference>
<reference evidence="2 3" key="1">
    <citation type="submission" date="2016-10" db="EMBL/GenBank/DDBJ databases">
        <authorList>
            <person name="de Groot N.N."/>
        </authorList>
    </citation>
    <scope>NUCLEOTIDE SEQUENCE [LARGE SCALE GENOMIC DNA]</scope>
    <source>
        <strain evidence="2">MBHS1</strain>
    </source>
</reference>
<sequence length="90" mass="10960">MKYLISDLQSTKLIYLKGFLFFLILLLSSFLILNTYPSLKIFFLLILVIWSSARSYYFMFYVIEKYTDKNYKFSGIYAFLVYLMRQRIKK</sequence>
<evidence type="ECO:0000313" key="2">
    <source>
        <dbReference type="EMBL" id="SEH08737.1"/>
    </source>
</evidence>
<keyword evidence="1" id="KW-0812">Transmembrane</keyword>
<proteinExistence type="predicted"/>
<keyword evidence="1" id="KW-0472">Membrane</keyword>
<keyword evidence="1" id="KW-1133">Transmembrane helix</keyword>
<accession>A0A1H6FFD6</accession>
<organism evidence="2 3">
    <name type="scientific">Candidatus Venteria ishoeyi</name>
    <dbReference type="NCBI Taxonomy" id="1899563"/>
    <lineage>
        <taxon>Bacteria</taxon>
        <taxon>Pseudomonadati</taxon>
        <taxon>Pseudomonadota</taxon>
        <taxon>Gammaproteobacteria</taxon>
        <taxon>Thiotrichales</taxon>
        <taxon>Thiotrichaceae</taxon>
        <taxon>Venteria</taxon>
    </lineage>
</organism>
<gene>
    <name evidence="2" type="ORF">MBHS_04629</name>
</gene>